<proteinExistence type="predicted"/>
<evidence type="ECO:0000313" key="7">
    <source>
        <dbReference type="Proteomes" id="UP000826722"/>
    </source>
</evidence>
<evidence type="ECO:0000256" key="2">
    <source>
        <dbReference type="ARBA" id="ARBA00022803"/>
    </source>
</evidence>
<dbReference type="InterPro" id="IPR032710">
    <property type="entry name" value="NTF2-like_dom_sf"/>
</dbReference>
<dbReference type="Gene3D" id="1.25.40.10">
    <property type="entry name" value="Tetratricopeptide repeat domain"/>
    <property type="match status" value="1"/>
</dbReference>
<feature type="domain" description="Cds6 C-terminal" evidence="5">
    <location>
        <begin position="269"/>
        <end position="373"/>
    </location>
</feature>
<feature type="repeat" description="TPR" evidence="3">
    <location>
        <begin position="97"/>
        <end position="130"/>
    </location>
</feature>
<keyword evidence="2 3" id="KW-0802">TPR repeat</keyword>
<dbReference type="SMART" id="SM00028">
    <property type="entry name" value="TPR"/>
    <property type="match status" value="3"/>
</dbReference>
<accession>A0A8D5G6I1</accession>
<dbReference type="InterPro" id="IPR019734">
    <property type="entry name" value="TPR_rpt"/>
</dbReference>
<keyword evidence="1" id="KW-0677">Repeat</keyword>
<evidence type="ECO:0000256" key="1">
    <source>
        <dbReference type="ARBA" id="ARBA00022737"/>
    </source>
</evidence>
<dbReference type="RefSeq" id="WP_221764741.1">
    <property type="nucleotide sequence ID" value="NZ_AP024110.1"/>
</dbReference>
<dbReference type="InterPro" id="IPR011990">
    <property type="entry name" value="TPR-like_helical_dom_sf"/>
</dbReference>
<evidence type="ECO:0000256" key="3">
    <source>
        <dbReference type="PROSITE-ProRule" id="PRU00339"/>
    </source>
</evidence>
<gene>
    <name evidence="6" type="ORF">ZMTM_04450</name>
</gene>
<keyword evidence="4" id="KW-0732">Signal</keyword>
<evidence type="ECO:0000256" key="4">
    <source>
        <dbReference type="SAM" id="SignalP"/>
    </source>
</evidence>
<protein>
    <recommendedName>
        <fullName evidence="5">Cds6 C-terminal domain-containing protein</fullName>
    </recommendedName>
</protein>
<reference evidence="6" key="1">
    <citation type="journal article" date="2021" name="Arch. Microbiol.">
        <title>Methyloradius palustris gen. nov., sp. nov., a methanol-oxidizing bacterium isolated from snow.</title>
        <authorList>
            <person name="Miyadera T."/>
            <person name="Kojima H."/>
            <person name="Fukui M."/>
        </authorList>
    </citation>
    <scope>NUCLEOTIDE SEQUENCE</scope>
    <source>
        <strain evidence="6">Zm11</strain>
    </source>
</reference>
<dbReference type="Gene3D" id="3.10.450.50">
    <property type="match status" value="1"/>
</dbReference>
<organism evidence="6 7">
    <name type="scientific">Methyloradius palustris</name>
    <dbReference type="NCBI Taxonomy" id="2778876"/>
    <lineage>
        <taxon>Bacteria</taxon>
        <taxon>Pseudomonadati</taxon>
        <taxon>Pseudomonadota</taxon>
        <taxon>Betaproteobacteria</taxon>
        <taxon>Nitrosomonadales</taxon>
        <taxon>Methylophilaceae</taxon>
        <taxon>Methyloradius</taxon>
    </lineage>
</organism>
<feature type="chain" id="PRO_5034444942" description="Cds6 C-terminal domain-containing protein" evidence="4">
    <location>
        <begin position="20"/>
        <end position="377"/>
    </location>
</feature>
<dbReference type="InterPro" id="IPR051685">
    <property type="entry name" value="Ycf3/AcsC/BcsC/TPR_MFPF"/>
</dbReference>
<evidence type="ECO:0000259" key="5">
    <source>
        <dbReference type="Pfam" id="PF24125"/>
    </source>
</evidence>
<dbReference type="KEGG" id="mpau:ZMTM_04450"/>
<keyword evidence="7" id="KW-1185">Reference proteome</keyword>
<dbReference type="EMBL" id="AP024110">
    <property type="protein sequence ID" value="BCM24186.1"/>
    <property type="molecule type" value="Genomic_DNA"/>
</dbReference>
<dbReference type="Pfam" id="PF13414">
    <property type="entry name" value="TPR_11"/>
    <property type="match status" value="1"/>
</dbReference>
<dbReference type="PROSITE" id="PS50005">
    <property type="entry name" value="TPR"/>
    <property type="match status" value="1"/>
</dbReference>
<dbReference type="Pfam" id="PF13174">
    <property type="entry name" value="TPR_6"/>
    <property type="match status" value="1"/>
</dbReference>
<feature type="signal peptide" evidence="4">
    <location>
        <begin position="1"/>
        <end position="19"/>
    </location>
</feature>
<evidence type="ECO:0000313" key="6">
    <source>
        <dbReference type="EMBL" id="BCM24186.1"/>
    </source>
</evidence>
<dbReference type="InterPro" id="IPR056203">
    <property type="entry name" value="Cds6_C"/>
</dbReference>
<dbReference type="SUPFAM" id="SSF48452">
    <property type="entry name" value="TPR-like"/>
    <property type="match status" value="1"/>
</dbReference>
<dbReference type="Pfam" id="PF24125">
    <property type="entry name" value="Cds6_C"/>
    <property type="match status" value="1"/>
</dbReference>
<dbReference type="PANTHER" id="PTHR44943:SF8">
    <property type="entry name" value="TPR REPEAT-CONTAINING PROTEIN MJ0263"/>
    <property type="match status" value="1"/>
</dbReference>
<dbReference type="Proteomes" id="UP000826722">
    <property type="component" value="Chromosome"/>
</dbReference>
<sequence length="377" mass="41178">MPVLRVVLTALLLSLPLSAAFSTSASAAPADDLKEITQLANQGQQAAALTKVNSYLSDNPKDVQALFIKGVLLAELNKRDDAIKTFTDITAKYPNLPEPYNNLAVLYADQGQYDKARIALETAIKTHPSYATAHENLGDIYARMASEAYDKALQLDNSNARAQNKLSLIKELFSTTGKPTMLADNSKPADNTKPVVKPADVAKPVESVKPVEPIKPTEPVKPAEPVKPIEVKPAEIIKPAEPAKPVVVEKPNAEIAKPAEKDGNDENNVMNAVKLWAKAWSNKNVDQYLASYADSFQTPAGQSRKEWEASRRGIIGKAAAINVEVLNPRVSFESANKAKVSFKQNYRAGAVTKRTSKTLVLQKVRNTWLIQQELTDR</sequence>
<dbReference type="AlphaFoldDB" id="A0A8D5G6I1"/>
<dbReference type="PANTHER" id="PTHR44943">
    <property type="entry name" value="CELLULOSE SYNTHASE OPERON PROTEIN C"/>
    <property type="match status" value="1"/>
</dbReference>
<dbReference type="SUPFAM" id="SSF54427">
    <property type="entry name" value="NTF2-like"/>
    <property type="match status" value="1"/>
</dbReference>
<name>A0A8D5G6I1_9PROT</name>